<protein>
    <recommendedName>
        <fullName evidence="3">YqcI/YcgG family protein</fullName>
    </recommendedName>
</protein>
<dbReference type="EMBL" id="WMIB01000007">
    <property type="protein sequence ID" value="MTH53614.1"/>
    <property type="molecule type" value="Genomic_DNA"/>
</dbReference>
<dbReference type="PANTHER" id="PTHR40045:SF1">
    <property type="entry name" value="YQCI_YCGG FAMILY PROTEIN"/>
    <property type="match status" value="1"/>
</dbReference>
<reference evidence="1 2" key="1">
    <citation type="journal article" date="2017" name="Int. J. Syst. Evol. Microbiol.">
        <title>Bacillus mangrovi sp. nov., isolated from a sediment sample from a mangrove forest.</title>
        <authorList>
            <person name="Gupta V."/>
            <person name="Singh P.K."/>
            <person name="Korpole S."/>
            <person name="Tanuku N.R.S."/>
            <person name="Pinnaka A.K."/>
        </authorList>
    </citation>
    <scope>NUCLEOTIDE SEQUENCE [LARGE SCALE GENOMIC DNA]</scope>
    <source>
        <strain evidence="1 2">KCTC 33872</strain>
    </source>
</reference>
<proteinExistence type="predicted"/>
<dbReference type="PANTHER" id="PTHR40045">
    <property type="entry name" value="YCGG FAMILY PROTEIN"/>
    <property type="match status" value="1"/>
</dbReference>
<dbReference type="RefSeq" id="WP_155112146.1">
    <property type="nucleotide sequence ID" value="NZ_WMIB01000007.1"/>
</dbReference>
<dbReference type="AlphaFoldDB" id="A0A7X2S4Q4"/>
<dbReference type="Pfam" id="PF08892">
    <property type="entry name" value="YqcI_YcgG"/>
    <property type="match status" value="1"/>
</dbReference>
<accession>A0A7X2S4Q4</accession>
<dbReference type="OrthoDB" id="112290at2"/>
<name>A0A7X2S4Q4_9BACI</name>
<gene>
    <name evidence="1" type="ORF">GKZ89_09380</name>
</gene>
<sequence length="245" mass="29246">MLYNREEIESETPGLEDWQRDAFVRFSGKLSSGTDLFPCIPATIGHKLHHFRYAFFNDPKQEGTLIKTAAALKQYGRLSRDFGPYTSLICFFNTDYPHYETEDYRTLFWDALQQLNRLDGAEWPEHIPKDPEHHLWEYCFEGEQYFMYCGTPAHQRRQTRHSPYFIWAITPRWVLDRFNEAEERARKMKESIRERIQKYDSISIHPDLNSYGSDENFEWKQYFLSDDQQPAGKCPFAHLHPAKKE</sequence>
<organism evidence="1 2">
    <name type="scientific">Metabacillus mangrovi</name>
    <dbReference type="NCBI Taxonomy" id="1491830"/>
    <lineage>
        <taxon>Bacteria</taxon>
        <taxon>Bacillati</taxon>
        <taxon>Bacillota</taxon>
        <taxon>Bacilli</taxon>
        <taxon>Bacillales</taxon>
        <taxon>Bacillaceae</taxon>
        <taxon>Metabacillus</taxon>
    </lineage>
</organism>
<evidence type="ECO:0000313" key="2">
    <source>
        <dbReference type="Proteomes" id="UP000434639"/>
    </source>
</evidence>
<keyword evidence="2" id="KW-1185">Reference proteome</keyword>
<dbReference type="Proteomes" id="UP000434639">
    <property type="component" value="Unassembled WGS sequence"/>
</dbReference>
<comment type="caution">
    <text evidence="1">The sequence shown here is derived from an EMBL/GenBank/DDBJ whole genome shotgun (WGS) entry which is preliminary data.</text>
</comment>
<dbReference type="InterPro" id="IPR014988">
    <property type="entry name" value="Uncharacterised_YqcI/YcgG"/>
</dbReference>
<evidence type="ECO:0000313" key="1">
    <source>
        <dbReference type="EMBL" id="MTH53614.1"/>
    </source>
</evidence>
<evidence type="ECO:0008006" key="3">
    <source>
        <dbReference type="Google" id="ProtNLM"/>
    </source>
</evidence>